<protein>
    <submittedName>
        <fullName evidence="1">Uncharacterized protein</fullName>
    </submittedName>
</protein>
<organism evidence="1 2">
    <name type="scientific">Natronococcus pandeyae</name>
    <dbReference type="NCBI Taxonomy" id="2055836"/>
    <lineage>
        <taxon>Archaea</taxon>
        <taxon>Methanobacteriati</taxon>
        <taxon>Methanobacteriota</taxon>
        <taxon>Stenosarchaea group</taxon>
        <taxon>Halobacteria</taxon>
        <taxon>Halobacteriales</taxon>
        <taxon>Natrialbaceae</taxon>
        <taxon>Natronococcus</taxon>
    </lineage>
</organism>
<dbReference type="Proteomes" id="UP000766904">
    <property type="component" value="Unassembled WGS sequence"/>
</dbReference>
<name>A0A8J8TRR3_9EURY</name>
<gene>
    <name evidence="1" type="ORF">CV102_14835</name>
</gene>
<proteinExistence type="predicted"/>
<dbReference type="RefSeq" id="WP_148858764.1">
    <property type="nucleotide sequence ID" value="NZ_PHNJ01000007.1"/>
</dbReference>
<sequence>MRSEEEIHDRLEDLRQIAQVCDYYDPSATYLRGEIAALEWVLTESEPLAYEHVATTDDAR</sequence>
<reference evidence="1" key="1">
    <citation type="submission" date="2017-11" db="EMBL/GenBank/DDBJ databases">
        <authorList>
            <person name="Kajale S.C."/>
            <person name="Sharma A."/>
        </authorList>
    </citation>
    <scope>NUCLEOTIDE SEQUENCE</scope>
    <source>
        <strain evidence="1">LS1_42</strain>
    </source>
</reference>
<dbReference type="AlphaFoldDB" id="A0A8J8TRR3"/>
<comment type="caution">
    <text evidence="1">The sequence shown here is derived from an EMBL/GenBank/DDBJ whole genome shotgun (WGS) entry which is preliminary data.</text>
</comment>
<evidence type="ECO:0000313" key="1">
    <source>
        <dbReference type="EMBL" id="TYL37989.1"/>
    </source>
</evidence>
<evidence type="ECO:0000313" key="2">
    <source>
        <dbReference type="Proteomes" id="UP000766904"/>
    </source>
</evidence>
<accession>A0A8J8TRR3</accession>
<dbReference type="EMBL" id="PHNJ01000007">
    <property type="protein sequence ID" value="TYL37989.1"/>
    <property type="molecule type" value="Genomic_DNA"/>
</dbReference>
<keyword evidence="2" id="KW-1185">Reference proteome</keyword>
<dbReference type="OrthoDB" id="167725at2157"/>